<dbReference type="EMBL" id="CM037155">
    <property type="protein sequence ID" value="KAH7846647.1"/>
    <property type="molecule type" value="Genomic_DNA"/>
</dbReference>
<evidence type="ECO:0000313" key="1">
    <source>
        <dbReference type="EMBL" id="KAH7846647.1"/>
    </source>
</evidence>
<keyword evidence="2" id="KW-1185">Reference proteome</keyword>
<accession>A0ACB7Y093</accession>
<gene>
    <name evidence="1" type="ORF">Vadar_016435</name>
</gene>
<reference evidence="1 2" key="1">
    <citation type="journal article" date="2021" name="Hortic Res">
        <title>High-quality reference genome and annotation aids understanding of berry development for evergreen blueberry (Vaccinium darrowii).</title>
        <authorList>
            <person name="Yu J."/>
            <person name="Hulse-Kemp A.M."/>
            <person name="Babiker E."/>
            <person name="Staton M."/>
        </authorList>
    </citation>
    <scope>NUCLEOTIDE SEQUENCE [LARGE SCALE GENOMIC DNA]</scope>
    <source>
        <strain evidence="2">cv. NJ 8807/NJ 8810</strain>
        <tissue evidence="1">Young leaf</tissue>
    </source>
</reference>
<sequence>MVITLGSTELGRAWRLEKELKILESNLSTIHAVLLDAEAMGDAVKDWLTKLKDSAYDVEDVMDEIAIEVLKQKRNSQRGLLH</sequence>
<proteinExistence type="predicted"/>
<dbReference type="Proteomes" id="UP000828048">
    <property type="component" value="Chromosome 5"/>
</dbReference>
<protein>
    <submittedName>
        <fullName evidence="1">Uncharacterized protein</fullName>
    </submittedName>
</protein>
<evidence type="ECO:0000313" key="2">
    <source>
        <dbReference type="Proteomes" id="UP000828048"/>
    </source>
</evidence>
<comment type="caution">
    <text evidence="1">The sequence shown here is derived from an EMBL/GenBank/DDBJ whole genome shotgun (WGS) entry which is preliminary data.</text>
</comment>
<organism evidence="1 2">
    <name type="scientific">Vaccinium darrowii</name>
    <dbReference type="NCBI Taxonomy" id="229202"/>
    <lineage>
        <taxon>Eukaryota</taxon>
        <taxon>Viridiplantae</taxon>
        <taxon>Streptophyta</taxon>
        <taxon>Embryophyta</taxon>
        <taxon>Tracheophyta</taxon>
        <taxon>Spermatophyta</taxon>
        <taxon>Magnoliopsida</taxon>
        <taxon>eudicotyledons</taxon>
        <taxon>Gunneridae</taxon>
        <taxon>Pentapetalae</taxon>
        <taxon>asterids</taxon>
        <taxon>Ericales</taxon>
        <taxon>Ericaceae</taxon>
        <taxon>Vaccinioideae</taxon>
        <taxon>Vaccinieae</taxon>
        <taxon>Vaccinium</taxon>
    </lineage>
</organism>
<name>A0ACB7Y093_9ERIC</name>